<evidence type="ECO:0000313" key="7">
    <source>
        <dbReference type="EMBL" id="GAA1985142.1"/>
    </source>
</evidence>
<evidence type="ECO:0000259" key="6">
    <source>
        <dbReference type="Pfam" id="PF06271"/>
    </source>
</evidence>
<dbReference type="EMBL" id="BAAAOH010000001">
    <property type="protein sequence ID" value="GAA1985142.1"/>
    <property type="molecule type" value="Genomic_DNA"/>
</dbReference>
<name>A0ABN2SEH5_9MICO</name>
<feature type="domain" description="RDD" evidence="6">
    <location>
        <begin position="38"/>
        <end position="162"/>
    </location>
</feature>
<keyword evidence="2 5" id="KW-0812">Transmembrane</keyword>
<comment type="caution">
    <text evidence="7">The sequence shown here is derived from an EMBL/GenBank/DDBJ whole genome shotgun (WGS) entry which is preliminary data.</text>
</comment>
<dbReference type="PANTHER" id="PTHR38480">
    <property type="entry name" value="SLR0254 PROTEIN"/>
    <property type="match status" value="1"/>
</dbReference>
<sequence length="285" mass="30167">MPAERAAARVHAVEIHQDEILTGEAVALDVQPIGYFLRALGVLIDMLLGVIVFVLFGLVASWLVGQGILDDAILPILAIVVVALVMVVIPTVVETASRGRSLGKLAVGGRIVRSDGGASGFRHAFIRALVGVLELWLTVGAVAALVGAFTPRSQRLGDLMAGTYSERTRTPPLPAYSPGIPPVLTEWAAGADVARLPDRLARRIAQFVGHAEKMAPAPRARVAESLADEVAAHVSPVPGGDPETFIRAVVAVRRDRELRALQLEAQRVATLTSATTGTPRGFPER</sequence>
<reference evidence="7 8" key="1">
    <citation type="journal article" date="2019" name="Int. J. Syst. Evol. Microbiol.">
        <title>The Global Catalogue of Microorganisms (GCM) 10K type strain sequencing project: providing services to taxonomists for standard genome sequencing and annotation.</title>
        <authorList>
            <consortium name="The Broad Institute Genomics Platform"/>
            <consortium name="The Broad Institute Genome Sequencing Center for Infectious Disease"/>
            <person name="Wu L."/>
            <person name="Ma J."/>
        </authorList>
    </citation>
    <scope>NUCLEOTIDE SEQUENCE [LARGE SCALE GENOMIC DNA]</scope>
    <source>
        <strain evidence="7 8">JCM 14902</strain>
    </source>
</reference>
<dbReference type="Pfam" id="PF06271">
    <property type="entry name" value="RDD"/>
    <property type="match status" value="1"/>
</dbReference>
<dbReference type="RefSeq" id="WP_344060993.1">
    <property type="nucleotide sequence ID" value="NZ_BAAAOH010000001.1"/>
</dbReference>
<feature type="transmembrane region" description="Helical" evidence="5">
    <location>
        <begin position="124"/>
        <end position="150"/>
    </location>
</feature>
<keyword evidence="8" id="KW-1185">Reference proteome</keyword>
<evidence type="ECO:0000256" key="3">
    <source>
        <dbReference type="ARBA" id="ARBA00022989"/>
    </source>
</evidence>
<dbReference type="InterPro" id="IPR010432">
    <property type="entry name" value="RDD"/>
</dbReference>
<organism evidence="7 8">
    <name type="scientific">Microbacterium pumilum</name>
    <dbReference type="NCBI Taxonomy" id="344165"/>
    <lineage>
        <taxon>Bacteria</taxon>
        <taxon>Bacillati</taxon>
        <taxon>Actinomycetota</taxon>
        <taxon>Actinomycetes</taxon>
        <taxon>Micrococcales</taxon>
        <taxon>Microbacteriaceae</taxon>
        <taxon>Microbacterium</taxon>
    </lineage>
</organism>
<comment type="subcellular location">
    <subcellularLocation>
        <location evidence="1">Membrane</location>
        <topology evidence="1">Multi-pass membrane protein</topology>
    </subcellularLocation>
</comment>
<accession>A0ABN2SEH5</accession>
<keyword evidence="3 5" id="KW-1133">Transmembrane helix</keyword>
<keyword evidence="4 5" id="KW-0472">Membrane</keyword>
<dbReference type="PANTHER" id="PTHR38480:SF1">
    <property type="entry name" value="SLR0254 PROTEIN"/>
    <property type="match status" value="1"/>
</dbReference>
<proteinExistence type="predicted"/>
<evidence type="ECO:0000313" key="8">
    <source>
        <dbReference type="Proteomes" id="UP001500326"/>
    </source>
</evidence>
<evidence type="ECO:0000256" key="2">
    <source>
        <dbReference type="ARBA" id="ARBA00022692"/>
    </source>
</evidence>
<evidence type="ECO:0000256" key="1">
    <source>
        <dbReference type="ARBA" id="ARBA00004141"/>
    </source>
</evidence>
<dbReference type="Proteomes" id="UP001500326">
    <property type="component" value="Unassembled WGS sequence"/>
</dbReference>
<gene>
    <name evidence="7" type="ORF">GCM10009777_18900</name>
</gene>
<protein>
    <submittedName>
        <fullName evidence="7">RDD family protein</fullName>
    </submittedName>
</protein>
<evidence type="ECO:0000256" key="4">
    <source>
        <dbReference type="ARBA" id="ARBA00023136"/>
    </source>
</evidence>
<feature type="transmembrane region" description="Helical" evidence="5">
    <location>
        <begin position="72"/>
        <end position="93"/>
    </location>
</feature>
<feature type="transmembrane region" description="Helical" evidence="5">
    <location>
        <begin position="35"/>
        <end position="60"/>
    </location>
</feature>
<evidence type="ECO:0000256" key="5">
    <source>
        <dbReference type="SAM" id="Phobius"/>
    </source>
</evidence>